<accession>A0A1W6P289</accession>
<dbReference type="InterPro" id="IPR041628">
    <property type="entry name" value="ChlI/MoxR_AAA_lid"/>
</dbReference>
<dbReference type="RefSeq" id="WP_085786969.1">
    <property type="nucleotide sequence ID" value="NZ_CP019937.1"/>
</dbReference>
<evidence type="ECO:0000313" key="3">
    <source>
        <dbReference type="Proteomes" id="UP000242447"/>
    </source>
</evidence>
<dbReference type="PANTHER" id="PTHR42759:SF1">
    <property type="entry name" value="MAGNESIUM-CHELATASE SUBUNIT CHLD"/>
    <property type="match status" value="1"/>
</dbReference>
<dbReference type="EMBL" id="CP019937">
    <property type="protein sequence ID" value="ARO15596.1"/>
    <property type="molecule type" value="Genomic_DNA"/>
</dbReference>
<reference evidence="2 3" key="1">
    <citation type="submission" date="2017-02" db="EMBL/GenBank/DDBJ databases">
        <title>Ketogulonicigenium robustum SPU B003 Genome sequencing and assembly.</title>
        <authorList>
            <person name="Li Y."/>
            <person name="Liu L."/>
            <person name="Wang C."/>
            <person name="Zhang M."/>
            <person name="Zhang T."/>
            <person name="Zhang Y."/>
        </authorList>
    </citation>
    <scope>NUCLEOTIDE SEQUENCE [LARGE SCALE GENOMIC DNA]</scope>
    <source>
        <strain evidence="2 3">SPU_B003</strain>
    </source>
</reference>
<evidence type="ECO:0000313" key="2">
    <source>
        <dbReference type="EMBL" id="ARO15596.1"/>
    </source>
</evidence>
<name>A0A1W6P289_9RHOB</name>
<dbReference type="PANTHER" id="PTHR42759">
    <property type="entry name" value="MOXR FAMILY PROTEIN"/>
    <property type="match status" value="1"/>
</dbReference>
<dbReference type="InterPro" id="IPR003593">
    <property type="entry name" value="AAA+_ATPase"/>
</dbReference>
<feature type="domain" description="AAA+ ATPase" evidence="1">
    <location>
        <begin position="50"/>
        <end position="194"/>
    </location>
</feature>
<dbReference type="SUPFAM" id="SSF52540">
    <property type="entry name" value="P-loop containing nucleoside triphosphate hydrolases"/>
    <property type="match status" value="1"/>
</dbReference>
<dbReference type="InterPro" id="IPR011703">
    <property type="entry name" value="ATPase_AAA-3"/>
</dbReference>
<protein>
    <submittedName>
        <fullName evidence="2">MoxR-like ATPase</fullName>
        <ecNumber evidence="2">3.6.3.-</ecNumber>
    </submittedName>
</protein>
<dbReference type="Pfam" id="PF07726">
    <property type="entry name" value="AAA_3"/>
    <property type="match status" value="1"/>
</dbReference>
<proteinExistence type="predicted"/>
<dbReference type="KEGG" id="kro:BVG79_02256"/>
<sequence>MTTVSTTQTDLDAATLDRLRGALSATLKGMQASVIGQEGPVRLLLLGLIAGGHVLLEGPPGVGKTLMVRSLAVATGLSFARVQFTPDLMPADITGANVLVPDSEGRNRLEFHPGPIFTQLLLADEINRATPRTQSALLEAMQEGTVTAGGATHKLPSPFFVLATQNPIEMEGTYTLPEAQTDRFLFRVDVAYPDQATLAGILTSTTGTQQAAQTQTITPDDILALQQLVRAVPIAPEMVDAIAKLVLTTQPSSPLATDEVRRNIRFGLSPRGAQALVMAAKAHAMLEGRNHVASADVRAVLPAITGHRVQLNFEGRANGIDIAQLVQGLFDKTVGKL</sequence>
<dbReference type="PIRSF" id="PIRSF002849">
    <property type="entry name" value="AAA_ATPase_chaperone_MoxR_prd"/>
    <property type="match status" value="1"/>
</dbReference>
<evidence type="ECO:0000259" key="1">
    <source>
        <dbReference type="SMART" id="SM00382"/>
    </source>
</evidence>
<dbReference type="InterPro" id="IPR027417">
    <property type="entry name" value="P-loop_NTPase"/>
</dbReference>
<dbReference type="GO" id="GO:0016887">
    <property type="term" value="F:ATP hydrolysis activity"/>
    <property type="evidence" value="ECO:0007669"/>
    <property type="project" value="InterPro"/>
</dbReference>
<organism evidence="2 3">
    <name type="scientific">Ketogulonicigenium robustum</name>
    <dbReference type="NCBI Taxonomy" id="92947"/>
    <lineage>
        <taxon>Bacteria</taxon>
        <taxon>Pseudomonadati</taxon>
        <taxon>Pseudomonadota</taxon>
        <taxon>Alphaproteobacteria</taxon>
        <taxon>Rhodobacterales</taxon>
        <taxon>Roseobacteraceae</taxon>
        <taxon>Ketogulonicigenium</taxon>
    </lineage>
</organism>
<dbReference type="AlphaFoldDB" id="A0A1W6P289"/>
<keyword evidence="3" id="KW-1185">Reference proteome</keyword>
<dbReference type="STRING" id="92947.BVG79_02256"/>
<keyword evidence="2" id="KW-0378">Hydrolase</keyword>
<dbReference type="Gene3D" id="1.10.8.80">
    <property type="entry name" value="Magnesium chelatase subunit I, C-Terminal domain"/>
    <property type="match status" value="1"/>
</dbReference>
<dbReference type="CDD" id="cd00009">
    <property type="entry name" value="AAA"/>
    <property type="match status" value="1"/>
</dbReference>
<dbReference type="OrthoDB" id="9808397at2"/>
<dbReference type="InterPro" id="IPR050764">
    <property type="entry name" value="CbbQ/NirQ/NorQ/GpvN"/>
</dbReference>
<dbReference type="Gene3D" id="3.40.50.300">
    <property type="entry name" value="P-loop containing nucleotide triphosphate hydrolases"/>
    <property type="match status" value="1"/>
</dbReference>
<dbReference type="EC" id="3.6.3.-" evidence="2"/>
<dbReference type="Proteomes" id="UP000242447">
    <property type="component" value="Chromosome"/>
</dbReference>
<gene>
    <name evidence="2" type="primary">moxR</name>
    <name evidence="2" type="ORF">BVG79_02256</name>
</gene>
<dbReference type="GO" id="GO:0005524">
    <property type="term" value="F:ATP binding"/>
    <property type="evidence" value="ECO:0007669"/>
    <property type="project" value="InterPro"/>
</dbReference>
<dbReference type="SMART" id="SM00382">
    <property type="entry name" value="AAA"/>
    <property type="match status" value="1"/>
</dbReference>
<dbReference type="PRINTS" id="PR00300">
    <property type="entry name" value="CLPPROTEASEA"/>
</dbReference>
<dbReference type="Pfam" id="PF17863">
    <property type="entry name" value="AAA_lid_2"/>
    <property type="match status" value="1"/>
</dbReference>
<dbReference type="InterPro" id="IPR001270">
    <property type="entry name" value="ClpA/B"/>
</dbReference>